<evidence type="ECO:0000256" key="1">
    <source>
        <dbReference type="ARBA" id="ARBA00022679"/>
    </source>
</evidence>
<proteinExistence type="predicted"/>
<gene>
    <name evidence="4" type="ORF">SAMN04488563_3388</name>
</gene>
<sequence length="334" mass="36356">MTSMSGRVIYAAPDIDRPIGGARVMYRHVELLVRAGQEAVVWHRQIAAGATPTWFDSDAPTIEGATLDLDENDILVVPESFVLADHDPAPGCRKVIYNQNHFLTFVYAPWERFPNWDPPPPTWVSSLATLRVLERLRAVLPIGPVELIPLSIDMALFRPAPARERLLVWMPRKRPKESALLEALLAADHRFGDVRTVIVDGLSESETAGVLGRASVFVALGRDEGFGLPVAEALAAGCVVVGYAAGGGGELFRAPGTHAVDDADVLGVIDQVAAVLRTEPPERERDTFRSWVAREYPEAVQERRLLEAVASAREQPAKPGEATHPILAPMGAFS</sequence>
<feature type="region of interest" description="Disordered" evidence="2">
    <location>
        <begin position="312"/>
        <end position="334"/>
    </location>
</feature>
<dbReference type="EMBL" id="LT629791">
    <property type="protein sequence ID" value="SDU63288.1"/>
    <property type="molecule type" value="Genomic_DNA"/>
</dbReference>
<dbReference type="Proteomes" id="UP000182977">
    <property type="component" value="Chromosome I"/>
</dbReference>
<dbReference type="Gene3D" id="3.40.50.2000">
    <property type="entry name" value="Glycogen Phosphorylase B"/>
    <property type="match status" value="1"/>
</dbReference>
<evidence type="ECO:0000256" key="2">
    <source>
        <dbReference type="SAM" id="MobiDB-lite"/>
    </source>
</evidence>
<feature type="domain" description="Glycosyl transferase family 1" evidence="3">
    <location>
        <begin position="202"/>
        <end position="257"/>
    </location>
</feature>
<evidence type="ECO:0000259" key="3">
    <source>
        <dbReference type="Pfam" id="PF00534"/>
    </source>
</evidence>
<organism evidence="4 5">
    <name type="scientific">Jiangella alkaliphila</name>
    <dbReference type="NCBI Taxonomy" id="419479"/>
    <lineage>
        <taxon>Bacteria</taxon>
        <taxon>Bacillati</taxon>
        <taxon>Actinomycetota</taxon>
        <taxon>Actinomycetes</taxon>
        <taxon>Jiangellales</taxon>
        <taxon>Jiangellaceae</taxon>
        <taxon>Jiangella</taxon>
    </lineage>
</organism>
<dbReference type="SUPFAM" id="SSF53756">
    <property type="entry name" value="UDP-Glycosyltransferase/glycogen phosphorylase"/>
    <property type="match status" value="1"/>
</dbReference>
<dbReference type="InterPro" id="IPR001296">
    <property type="entry name" value="Glyco_trans_1"/>
</dbReference>
<evidence type="ECO:0000313" key="4">
    <source>
        <dbReference type="EMBL" id="SDU63288.1"/>
    </source>
</evidence>
<dbReference type="GO" id="GO:0016757">
    <property type="term" value="F:glycosyltransferase activity"/>
    <property type="evidence" value="ECO:0007669"/>
    <property type="project" value="InterPro"/>
</dbReference>
<evidence type="ECO:0000313" key="5">
    <source>
        <dbReference type="Proteomes" id="UP000182977"/>
    </source>
</evidence>
<protein>
    <submittedName>
        <fullName evidence="4">Glycosyltransferase involved in cell wall bisynthesis</fullName>
    </submittedName>
</protein>
<dbReference type="Pfam" id="PF00534">
    <property type="entry name" value="Glycos_transf_1"/>
    <property type="match status" value="1"/>
</dbReference>
<keyword evidence="1 4" id="KW-0808">Transferase</keyword>
<name>A0A1H2K4G2_9ACTN</name>
<dbReference type="STRING" id="419479.SAMN04488563_3388"/>
<dbReference type="AlphaFoldDB" id="A0A1H2K4G2"/>
<reference evidence="5" key="1">
    <citation type="submission" date="2016-10" db="EMBL/GenBank/DDBJ databases">
        <authorList>
            <person name="Varghese N."/>
            <person name="Submissions S."/>
        </authorList>
    </citation>
    <scope>NUCLEOTIDE SEQUENCE [LARGE SCALE GENOMIC DNA]</scope>
    <source>
        <strain evidence="5">DSM 45079</strain>
    </source>
</reference>
<keyword evidence="5" id="KW-1185">Reference proteome</keyword>
<accession>A0A1H2K4G2</accession>